<keyword evidence="7" id="KW-1185">Reference proteome</keyword>
<dbReference type="Proteomes" id="UP000234328">
    <property type="component" value="Unassembled WGS sequence"/>
</dbReference>
<name>A0A2N4UDI2_9BURK</name>
<proteinExistence type="inferred from homology"/>
<accession>A0A2N4UDI2</accession>
<dbReference type="PRINTS" id="PR00502">
    <property type="entry name" value="NUDIXFAMILY"/>
</dbReference>
<protein>
    <submittedName>
        <fullName evidence="6">NUDIX hydrolase</fullName>
    </submittedName>
</protein>
<dbReference type="PANTHER" id="PTHR43222:SF2">
    <property type="entry name" value="NUDIX HYDROLASE 23, CHLOROPLASTIC"/>
    <property type="match status" value="1"/>
</dbReference>
<dbReference type="PROSITE" id="PS51462">
    <property type="entry name" value="NUDIX"/>
    <property type="match status" value="1"/>
</dbReference>
<evidence type="ECO:0000256" key="2">
    <source>
        <dbReference type="ARBA" id="ARBA00022801"/>
    </source>
</evidence>
<dbReference type="InterPro" id="IPR000086">
    <property type="entry name" value="NUDIX_hydrolase_dom"/>
</dbReference>
<dbReference type="InterPro" id="IPR015797">
    <property type="entry name" value="NUDIX_hydrolase-like_dom_sf"/>
</dbReference>
<dbReference type="RefSeq" id="WP_102070800.1">
    <property type="nucleotide sequence ID" value="NZ_PDNV01000009.1"/>
</dbReference>
<dbReference type="Gene3D" id="2.20.70.10">
    <property type="match status" value="1"/>
</dbReference>
<gene>
    <name evidence="6" type="ORF">CR155_14740</name>
</gene>
<dbReference type="GO" id="GO:0016787">
    <property type="term" value="F:hydrolase activity"/>
    <property type="evidence" value="ECO:0007669"/>
    <property type="project" value="UniProtKB-KW"/>
</dbReference>
<dbReference type="Gene3D" id="3.90.79.10">
    <property type="entry name" value="Nucleoside Triphosphate Pyrophosphohydrolase"/>
    <property type="match status" value="1"/>
</dbReference>
<feature type="domain" description="Nudix hydrolase" evidence="5">
    <location>
        <begin position="51"/>
        <end position="174"/>
    </location>
</feature>
<dbReference type="InterPro" id="IPR020476">
    <property type="entry name" value="Nudix_hydrolase"/>
</dbReference>
<dbReference type="Pfam" id="PF00293">
    <property type="entry name" value="NUDIX"/>
    <property type="match status" value="1"/>
</dbReference>
<evidence type="ECO:0000256" key="4">
    <source>
        <dbReference type="RuleBase" id="RU003476"/>
    </source>
</evidence>
<dbReference type="PANTHER" id="PTHR43222">
    <property type="entry name" value="NUDIX HYDROLASE 23"/>
    <property type="match status" value="1"/>
</dbReference>
<evidence type="ECO:0000313" key="7">
    <source>
        <dbReference type="Proteomes" id="UP000234328"/>
    </source>
</evidence>
<dbReference type="PROSITE" id="PS00893">
    <property type="entry name" value="NUDIX_BOX"/>
    <property type="match status" value="1"/>
</dbReference>
<evidence type="ECO:0000256" key="3">
    <source>
        <dbReference type="ARBA" id="ARBA00022842"/>
    </source>
</evidence>
<dbReference type="AlphaFoldDB" id="A0A2N4UDI2"/>
<comment type="cofactor">
    <cofactor evidence="1">
        <name>Mg(2+)</name>
        <dbReference type="ChEBI" id="CHEBI:18420"/>
    </cofactor>
</comment>
<dbReference type="OrthoDB" id="5417595at2"/>
<organism evidence="6 7">
    <name type="scientific">Pollutimonas nitritireducens</name>
    <dbReference type="NCBI Taxonomy" id="2045209"/>
    <lineage>
        <taxon>Bacteria</taxon>
        <taxon>Pseudomonadati</taxon>
        <taxon>Pseudomonadota</taxon>
        <taxon>Betaproteobacteria</taxon>
        <taxon>Burkholderiales</taxon>
        <taxon>Alcaligenaceae</taxon>
        <taxon>Pollutimonas</taxon>
    </lineage>
</organism>
<keyword evidence="3" id="KW-0460">Magnesium</keyword>
<dbReference type="InterPro" id="IPR020084">
    <property type="entry name" value="NUDIX_hydrolase_CS"/>
</dbReference>
<reference evidence="6 7" key="1">
    <citation type="submission" date="2017-10" db="EMBL/GenBank/DDBJ databases">
        <title>Two draft genome sequences of Pusillimonas sp. strains isolated from a nitrate- and radionuclide-contaminated groundwater in Russia.</title>
        <authorList>
            <person name="Grouzdev D.S."/>
            <person name="Tourova T.P."/>
            <person name="Goeva M.A."/>
            <person name="Babich T.L."/>
            <person name="Sokolova D.S."/>
            <person name="Abdullin R."/>
            <person name="Poltaraus A.B."/>
            <person name="Toshchakov S.V."/>
            <person name="Nazina T.N."/>
        </authorList>
    </citation>
    <scope>NUCLEOTIDE SEQUENCE [LARGE SCALE GENOMIC DNA]</scope>
    <source>
        <strain evidence="6 7">JR1/69-2-13</strain>
    </source>
</reference>
<keyword evidence="2 4" id="KW-0378">Hydrolase</keyword>
<dbReference type="Pfam" id="PF14803">
    <property type="entry name" value="Zn_ribbon_Nudix"/>
    <property type="match status" value="1"/>
</dbReference>
<evidence type="ECO:0000259" key="5">
    <source>
        <dbReference type="PROSITE" id="PS51462"/>
    </source>
</evidence>
<dbReference type="EMBL" id="PDNV01000009">
    <property type="protein sequence ID" value="PLC53057.1"/>
    <property type="molecule type" value="Genomic_DNA"/>
</dbReference>
<dbReference type="CDD" id="cd04511">
    <property type="entry name" value="NUDIX_Hydrolase"/>
    <property type="match status" value="1"/>
</dbReference>
<dbReference type="SUPFAM" id="SSF55811">
    <property type="entry name" value="Nudix"/>
    <property type="match status" value="1"/>
</dbReference>
<evidence type="ECO:0000313" key="6">
    <source>
        <dbReference type="EMBL" id="PLC53057.1"/>
    </source>
</evidence>
<comment type="similarity">
    <text evidence="4">Belongs to the Nudix hydrolase family.</text>
</comment>
<comment type="caution">
    <text evidence="6">The sequence shown here is derived from an EMBL/GenBank/DDBJ whole genome shotgun (WGS) entry which is preliminary data.</text>
</comment>
<sequence>MTSQASSFFFPAPRAQKFCSQCGTALRQLIPPDDNRLRDVCEHCGAVHYQNPRNVVGVLPIWHDKILLCRRAIEPRYDKWTLPAGFMELGETTAQGAMRETQEEAGAQIELGPLYTVIDVPHAEQVHFFYLARVLSEDLFPGPESLEAAFFALDEIPWDQLAFRTIITTLEHYLVDVRKGIFPMHHYDIPLDIPDPASGSLTSRHGKIDLD</sequence>
<dbReference type="InterPro" id="IPR029401">
    <property type="entry name" value="Nudix_N"/>
</dbReference>
<evidence type="ECO:0000256" key="1">
    <source>
        <dbReference type="ARBA" id="ARBA00001946"/>
    </source>
</evidence>